<feature type="compositionally biased region" description="Low complexity" evidence="2">
    <location>
        <begin position="265"/>
        <end position="287"/>
    </location>
</feature>
<evidence type="ECO:0000256" key="1">
    <source>
        <dbReference type="SAM" id="Coils"/>
    </source>
</evidence>
<proteinExistence type="predicted"/>
<dbReference type="Gene3D" id="6.10.250.3150">
    <property type="match status" value="1"/>
</dbReference>
<reference evidence="6" key="1">
    <citation type="journal article" date="2019" name="Int. J. Syst. Evol. Microbiol.">
        <title>The Global Catalogue of Microorganisms (GCM) 10K type strain sequencing project: providing services to taxonomists for standard genome sequencing and annotation.</title>
        <authorList>
            <consortium name="The Broad Institute Genomics Platform"/>
            <consortium name="The Broad Institute Genome Sequencing Center for Infectious Disease"/>
            <person name="Wu L."/>
            <person name="Ma J."/>
        </authorList>
    </citation>
    <scope>NUCLEOTIDE SEQUENCE [LARGE SCALE GENOMIC DNA]</scope>
    <source>
        <strain evidence="6">JCM 18715</strain>
    </source>
</reference>
<evidence type="ECO:0000256" key="2">
    <source>
        <dbReference type="SAM" id="MobiDB-lite"/>
    </source>
</evidence>
<dbReference type="SUPFAM" id="SSF51261">
    <property type="entry name" value="Duplicated hybrid motif"/>
    <property type="match status" value="1"/>
</dbReference>
<feature type="domain" description="M23ase beta-sheet core" evidence="4">
    <location>
        <begin position="332"/>
        <end position="426"/>
    </location>
</feature>
<dbReference type="GO" id="GO:0016787">
    <property type="term" value="F:hydrolase activity"/>
    <property type="evidence" value="ECO:0007669"/>
    <property type="project" value="UniProtKB-KW"/>
</dbReference>
<dbReference type="InterPro" id="IPR016047">
    <property type="entry name" value="M23ase_b-sheet_dom"/>
</dbReference>
<keyword evidence="1" id="KW-0175">Coiled coil</keyword>
<dbReference type="PANTHER" id="PTHR21666:SF270">
    <property type="entry name" value="MUREIN HYDROLASE ACTIVATOR ENVC"/>
    <property type="match status" value="1"/>
</dbReference>
<dbReference type="Pfam" id="PF01551">
    <property type="entry name" value="Peptidase_M23"/>
    <property type="match status" value="1"/>
</dbReference>
<dbReference type="CDD" id="cd12797">
    <property type="entry name" value="M23_peptidase"/>
    <property type="match status" value="1"/>
</dbReference>
<feature type="region of interest" description="Disordered" evidence="2">
    <location>
        <begin position="253"/>
        <end position="297"/>
    </location>
</feature>
<comment type="caution">
    <text evidence="5">The sequence shown here is derived from an EMBL/GenBank/DDBJ whole genome shotgun (WGS) entry which is preliminary data.</text>
</comment>
<evidence type="ECO:0000313" key="6">
    <source>
        <dbReference type="Proteomes" id="UP001500547"/>
    </source>
</evidence>
<dbReference type="PANTHER" id="PTHR21666">
    <property type="entry name" value="PEPTIDASE-RELATED"/>
    <property type="match status" value="1"/>
</dbReference>
<sequence length="433" mass="47834">MIGVICGSSRWLKGLALLSAGLFVVHAQGASVQAQAAESRETLKGLREQIRSLQNEISRGEEDKGEVIEQLADTDRAISDAQRRLREIANDRQAMDREILRLQSETDKLETRLSASRKQLGTTLYRIYVEGGEAGARRLLGGQDPNQMARDAYYLEQIAAERRQAIEAARKTLADLQIVRADAEARRAELLRLEGERHGEQQKLQEERARRQRMLQNVAERLKVQRREVQQLIRSQARLEKLLQGLERIARENAAKEAERKSRRAASASRSSAPVKAASSTSSAASSGRQVQEAAEPGVASGNFARLQGKLRWPVKGELFGRFGSPRGDGSQWRGVFIRAAEGAEVRAVADGKVAYADWLRGFGNLIIVDHGDGYMTIYANNDTLFKTPGQTVRMGEPIAGVGASGGQEESGLYFEIRHRGQPADPARWVAAK</sequence>
<protein>
    <submittedName>
        <fullName evidence="5">Murein hydrolase activator EnvC</fullName>
    </submittedName>
</protein>
<dbReference type="Proteomes" id="UP001500547">
    <property type="component" value="Unassembled WGS sequence"/>
</dbReference>
<keyword evidence="3" id="KW-0732">Signal</keyword>
<evidence type="ECO:0000259" key="4">
    <source>
        <dbReference type="Pfam" id="PF01551"/>
    </source>
</evidence>
<name>A0ABP9QCS4_9RHOO</name>
<organism evidence="5 6">
    <name type="scientific">Viridibacterium curvum</name>
    <dbReference type="NCBI Taxonomy" id="1101404"/>
    <lineage>
        <taxon>Bacteria</taxon>
        <taxon>Pseudomonadati</taxon>
        <taxon>Pseudomonadota</taxon>
        <taxon>Betaproteobacteria</taxon>
        <taxon>Rhodocyclales</taxon>
        <taxon>Rhodocyclaceae</taxon>
        <taxon>Viridibacterium</taxon>
    </lineage>
</organism>
<dbReference type="EMBL" id="BAABLD010000002">
    <property type="protein sequence ID" value="GAA5159733.1"/>
    <property type="molecule type" value="Genomic_DNA"/>
</dbReference>
<dbReference type="Gene3D" id="2.70.70.10">
    <property type="entry name" value="Glucose Permease (Domain IIA)"/>
    <property type="match status" value="1"/>
</dbReference>
<dbReference type="SUPFAM" id="SSF57997">
    <property type="entry name" value="Tropomyosin"/>
    <property type="match status" value="1"/>
</dbReference>
<accession>A0ABP9QCS4</accession>
<gene>
    <name evidence="5" type="ORF">GCM10025770_06530</name>
</gene>
<keyword evidence="6" id="KW-1185">Reference proteome</keyword>
<evidence type="ECO:0000256" key="3">
    <source>
        <dbReference type="SAM" id="SignalP"/>
    </source>
</evidence>
<evidence type="ECO:0000313" key="5">
    <source>
        <dbReference type="EMBL" id="GAA5159733.1"/>
    </source>
</evidence>
<dbReference type="InterPro" id="IPR050570">
    <property type="entry name" value="Cell_wall_metabolism_enzyme"/>
</dbReference>
<dbReference type="InterPro" id="IPR011055">
    <property type="entry name" value="Dup_hybrid_motif"/>
</dbReference>
<feature type="chain" id="PRO_5046182902" evidence="3">
    <location>
        <begin position="37"/>
        <end position="433"/>
    </location>
</feature>
<keyword evidence="5" id="KW-0378">Hydrolase</keyword>
<feature type="coiled-coil region" evidence="1">
    <location>
        <begin position="36"/>
        <end position="119"/>
    </location>
</feature>
<feature type="signal peptide" evidence="3">
    <location>
        <begin position="1"/>
        <end position="36"/>
    </location>
</feature>